<keyword evidence="9" id="KW-1185">Reference proteome</keyword>
<dbReference type="PANTHER" id="PTHR32322">
    <property type="entry name" value="INNER MEMBRANE TRANSPORTER"/>
    <property type="match status" value="1"/>
</dbReference>
<feature type="transmembrane region" description="Helical" evidence="6">
    <location>
        <begin position="74"/>
        <end position="92"/>
    </location>
</feature>
<keyword evidence="4 6" id="KW-1133">Transmembrane helix</keyword>
<keyword evidence="3 6" id="KW-0812">Transmembrane</keyword>
<accession>A0A840C8R9</accession>
<evidence type="ECO:0000256" key="5">
    <source>
        <dbReference type="ARBA" id="ARBA00023136"/>
    </source>
</evidence>
<feature type="transmembrane region" description="Helical" evidence="6">
    <location>
        <begin position="186"/>
        <end position="204"/>
    </location>
</feature>
<evidence type="ECO:0000256" key="4">
    <source>
        <dbReference type="ARBA" id="ARBA00022989"/>
    </source>
</evidence>
<dbReference type="Gene3D" id="1.10.3730.20">
    <property type="match status" value="1"/>
</dbReference>
<dbReference type="SUPFAM" id="SSF103481">
    <property type="entry name" value="Multidrug resistance efflux transporter EmrE"/>
    <property type="match status" value="2"/>
</dbReference>
<name>A0A840C8R9_9HYPH</name>
<evidence type="ECO:0000256" key="1">
    <source>
        <dbReference type="ARBA" id="ARBA00004141"/>
    </source>
</evidence>
<feature type="transmembrane region" description="Helical" evidence="6">
    <location>
        <begin position="38"/>
        <end position="62"/>
    </location>
</feature>
<dbReference type="EMBL" id="JACIEN010000006">
    <property type="protein sequence ID" value="MBB4019266.1"/>
    <property type="molecule type" value="Genomic_DNA"/>
</dbReference>
<feature type="domain" description="EamA" evidence="7">
    <location>
        <begin position="157"/>
        <end position="290"/>
    </location>
</feature>
<reference evidence="8 9" key="1">
    <citation type="submission" date="2020-08" db="EMBL/GenBank/DDBJ databases">
        <title>Genomic Encyclopedia of Type Strains, Phase IV (KMG-IV): sequencing the most valuable type-strain genomes for metagenomic binning, comparative biology and taxonomic classification.</title>
        <authorList>
            <person name="Goeker M."/>
        </authorList>
    </citation>
    <scope>NUCLEOTIDE SEQUENCE [LARGE SCALE GENOMIC DNA]</scope>
    <source>
        <strain evidence="8 9">DSM 103737</strain>
    </source>
</reference>
<dbReference type="Pfam" id="PF00892">
    <property type="entry name" value="EamA"/>
    <property type="match status" value="2"/>
</dbReference>
<dbReference type="GO" id="GO:0016020">
    <property type="term" value="C:membrane"/>
    <property type="evidence" value="ECO:0007669"/>
    <property type="project" value="UniProtKB-SubCell"/>
</dbReference>
<evidence type="ECO:0000256" key="2">
    <source>
        <dbReference type="ARBA" id="ARBA00007362"/>
    </source>
</evidence>
<sequence>MPFPPSTLAERLMPALFVVIWATGFVVARLVAPHAEPFTFLFIRYCLTIAVLGGLCLAIGALWPRTARGWRDGLVAGVLLHGIYLGGVFWSVSHGLPAGIAALIAGMQPLLTGALAGALIGERVSPRRWLGIVTGFAGALLVLVPKLGGVDGLAPMAVLACTLGMVSITMGTFWQKRTGAGSDLRTNAVVQFVGAALVTLPAMLLVGEMRFAPAPAALAGLAWAVVILSMGGILLLMHLIRKGAVAGVASLLYLVPPVSAVMAFLLFGESLAPVQMLGMAIAAVGVAIASRGA</sequence>
<dbReference type="InterPro" id="IPR050638">
    <property type="entry name" value="AA-Vitamin_Transporters"/>
</dbReference>
<comment type="similarity">
    <text evidence="2">Belongs to the EamA transporter family.</text>
</comment>
<dbReference type="InterPro" id="IPR000620">
    <property type="entry name" value="EamA_dom"/>
</dbReference>
<feature type="domain" description="EamA" evidence="7">
    <location>
        <begin position="16"/>
        <end position="143"/>
    </location>
</feature>
<feature type="transmembrane region" description="Helical" evidence="6">
    <location>
        <begin position="216"/>
        <end position="237"/>
    </location>
</feature>
<comment type="subcellular location">
    <subcellularLocation>
        <location evidence="1">Membrane</location>
        <topology evidence="1">Multi-pass membrane protein</topology>
    </subcellularLocation>
</comment>
<evidence type="ECO:0000313" key="9">
    <source>
        <dbReference type="Proteomes" id="UP000577362"/>
    </source>
</evidence>
<dbReference type="RefSeq" id="WP_343059892.1">
    <property type="nucleotide sequence ID" value="NZ_JACIEN010000006.1"/>
</dbReference>
<comment type="caution">
    <text evidence="8">The sequence shown here is derived from an EMBL/GenBank/DDBJ whole genome shotgun (WGS) entry which is preliminary data.</text>
</comment>
<evidence type="ECO:0000256" key="3">
    <source>
        <dbReference type="ARBA" id="ARBA00022692"/>
    </source>
</evidence>
<feature type="transmembrane region" description="Helical" evidence="6">
    <location>
        <begin position="244"/>
        <end position="266"/>
    </location>
</feature>
<feature type="transmembrane region" description="Helical" evidence="6">
    <location>
        <begin position="12"/>
        <end position="32"/>
    </location>
</feature>
<proteinExistence type="inferred from homology"/>
<keyword evidence="5 6" id="KW-0472">Membrane</keyword>
<feature type="transmembrane region" description="Helical" evidence="6">
    <location>
        <begin position="272"/>
        <end position="290"/>
    </location>
</feature>
<protein>
    <submittedName>
        <fullName evidence="8">Drug/metabolite transporter (DMT)-like permease</fullName>
    </submittedName>
</protein>
<evidence type="ECO:0000256" key="6">
    <source>
        <dbReference type="SAM" id="Phobius"/>
    </source>
</evidence>
<evidence type="ECO:0000313" key="8">
    <source>
        <dbReference type="EMBL" id="MBB4019266.1"/>
    </source>
</evidence>
<dbReference type="AlphaFoldDB" id="A0A840C8R9"/>
<feature type="transmembrane region" description="Helical" evidence="6">
    <location>
        <begin position="98"/>
        <end position="120"/>
    </location>
</feature>
<dbReference type="PANTHER" id="PTHR32322:SF2">
    <property type="entry name" value="EAMA DOMAIN-CONTAINING PROTEIN"/>
    <property type="match status" value="1"/>
</dbReference>
<organism evidence="8 9">
    <name type="scientific">Chelatococcus caeni</name>
    <dbReference type="NCBI Taxonomy" id="1348468"/>
    <lineage>
        <taxon>Bacteria</taxon>
        <taxon>Pseudomonadati</taxon>
        <taxon>Pseudomonadota</taxon>
        <taxon>Alphaproteobacteria</taxon>
        <taxon>Hyphomicrobiales</taxon>
        <taxon>Chelatococcaceae</taxon>
        <taxon>Chelatococcus</taxon>
    </lineage>
</organism>
<feature type="transmembrane region" description="Helical" evidence="6">
    <location>
        <begin position="153"/>
        <end position="174"/>
    </location>
</feature>
<dbReference type="InterPro" id="IPR037185">
    <property type="entry name" value="EmrE-like"/>
</dbReference>
<gene>
    <name evidence="8" type="ORF">GGR16_004313</name>
</gene>
<dbReference type="Proteomes" id="UP000577362">
    <property type="component" value="Unassembled WGS sequence"/>
</dbReference>
<feature type="transmembrane region" description="Helical" evidence="6">
    <location>
        <begin position="129"/>
        <end position="147"/>
    </location>
</feature>
<evidence type="ECO:0000259" key="7">
    <source>
        <dbReference type="Pfam" id="PF00892"/>
    </source>
</evidence>